<evidence type="ECO:0000256" key="9">
    <source>
        <dbReference type="ARBA" id="ARBA00023004"/>
    </source>
</evidence>
<proteinExistence type="inferred from homology"/>
<dbReference type="InterPro" id="IPR050121">
    <property type="entry name" value="Cytochrome_P450_monoxygenase"/>
</dbReference>
<dbReference type="PRINTS" id="PR00463">
    <property type="entry name" value="EP450I"/>
</dbReference>
<evidence type="ECO:0000256" key="2">
    <source>
        <dbReference type="ARBA" id="ARBA00004370"/>
    </source>
</evidence>
<dbReference type="Gene3D" id="1.10.630.10">
    <property type="entry name" value="Cytochrome P450"/>
    <property type="match status" value="1"/>
</dbReference>
<dbReference type="GO" id="GO:0004497">
    <property type="term" value="F:monooxygenase activity"/>
    <property type="evidence" value="ECO:0007669"/>
    <property type="project" value="UniProtKB-KW"/>
</dbReference>
<keyword evidence="4 12" id="KW-0349">Heme</keyword>
<comment type="cofactor">
    <cofactor evidence="1 12">
        <name>heme</name>
        <dbReference type="ChEBI" id="CHEBI:30413"/>
    </cofactor>
</comment>
<organism evidence="14 15">
    <name type="scientific">Ophiocordyceps sinensis</name>
    <dbReference type="NCBI Taxonomy" id="72228"/>
    <lineage>
        <taxon>Eukaryota</taxon>
        <taxon>Fungi</taxon>
        <taxon>Dikarya</taxon>
        <taxon>Ascomycota</taxon>
        <taxon>Pezizomycotina</taxon>
        <taxon>Sordariomycetes</taxon>
        <taxon>Hypocreomycetidae</taxon>
        <taxon>Hypocreales</taxon>
        <taxon>Ophiocordycipitaceae</taxon>
        <taxon>Ophiocordyceps</taxon>
    </lineage>
</organism>
<dbReference type="PANTHER" id="PTHR24305">
    <property type="entry name" value="CYTOCHROME P450"/>
    <property type="match status" value="1"/>
</dbReference>
<evidence type="ECO:0000313" key="14">
    <source>
        <dbReference type="EMBL" id="KAF4506607.1"/>
    </source>
</evidence>
<evidence type="ECO:0000256" key="11">
    <source>
        <dbReference type="ARBA" id="ARBA00023136"/>
    </source>
</evidence>
<accession>A0A8H4LWZ8</accession>
<evidence type="ECO:0000256" key="6">
    <source>
        <dbReference type="ARBA" id="ARBA00022723"/>
    </source>
</evidence>
<gene>
    <name evidence="14" type="ORF">G6O67_006674</name>
</gene>
<protein>
    <recommendedName>
        <fullName evidence="16">Cytochrome P450</fullName>
    </recommendedName>
</protein>
<evidence type="ECO:0000256" key="3">
    <source>
        <dbReference type="ARBA" id="ARBA00010617"/>
    </source>
</evidence>
<feature type="binding site" description="axial binding residue" evidence="12">
    <location>
        <position position="500"/>
    </location>
    <ligand>
        <name>heme</name>
        <dbReference type="ChEBI" id="CHEBI:30413"/>
    </ligand>
    <ligandPart>
        <name>Fe</name>
        <dbReference type="ChEBI" id="CHEBI:18248"/>
    </ligandPart>
</feature>
<comment type="caution">
    <text evidence="14">The sequence shown here is derived from an EMBL/GenBank/DDBJ whole genome shotgun (WGS) entry which is preliminary data.</text>
</comment>
<keyword evidence="7 13" id="KW-1133">Transmembrane helix</keyword>
<dbReference type="GO" id="GO:0020037">
    <property type="term" value="F:heme binding"/>
    <property type="evidence" value="ECO:0007669"/>
    <property type="project" value="InterPro"/>
</dbReference>
<dbReference type="GO" id="GO:0005506">
    <property type="term" value="F:iron ion binding"/>
    <property type="evidence" value="ECO:0007669"/>
    <property type="project" value="InterPro"/>
</dbReference>
<evidence type="ECO:0000256" key="4">
    <source>
        <dbReference type="ARBA" id="ARBA00022617"/>
    </source>
</evidence>
<evidence type="ECO:0000256" key="5">
    <source>
        <dbReference type="ARBA" id="ARBA00022692"/>
    </source>
</evidence>
<evidence type="ECO:0000256" key="13">
    <source>
        <dbReference type="SAM" id="Phobius"/>
    </source>
</evidence>
<dbReference type="OrthoDB" id="6692864at2759"/>
<keyword evidence="10" id="KW-0503">Monooxygenase</keyword>
<dbReference type="EMBL" id="JAAVMX010000007">
    <property type="protein sequence ID" value="KAF4506607.1"/>
    <property type="molecule type" value="Genomic_DNA"/>
</dbReference>
<keyword evidence="5 13" id="KW-0812">Transmembrane</keyword>
<dbReference type="PANTHER" id="PTHR24305:SF112">
    <property type="entry name" value="L-ORNITHINE-N5-MONOOXYGENASE (EUROFUNG)"/>
    <property type="match status" value="1"/>
</dbReference>
<dbReference type="InterPro" id="IPR002401">
    <property type="entry name" value="Cyt_P450_E_grp-I"/>
</dbReference>
<dbReference type="Proteomes" id="UP000557566">
    <property type="component" value="Unassembled WGS sequence"/>
</dbReference>
<feature type="transmembrane region" description="Helical" evidence="13">
    <location>
        <begin position="12"/>
        <end position="36"/>
    </location>
</feature>
<evidence type="ECO:0000256" key="1">
    <source>
        <dbReference type="ARBA" id="ARBA00001971"/>
    </source>
</evidence>
<keyword evidence="11 13" id="KW-0472">Membrane</keyword>
<name>A0A8H4LWZ8_9HYPO</name>
<dbReference type="GO" id="GO:0016705">
    <property type="term" value="F:oxidoreductase activity, acting on paired donors, with incorporation or reduction of molecular oxygen"/>
    <property type="evidence" value="ECO:0007669"/>
    <property type="project" value="InterPro"/>
</dbReference>
<evidence type="ECO:0000313" key="15">
    <source>
        <dbReference type="Proteomes" id="UP000557566"/>
    </source>
</evidence>
<dbReference type="AlphaFoldDB" id="A0A8H4LWZ8"/>
<reference evidence="14 15" key="1">
    <citation type="journal article" date="2020" name="Genome Biol. Evol.">
        <title>A new high-quality draft genome assembly of the Chinese cordyceps Ophiocordyceps sinensis.</title>
        <authorList>
            <person name="Shu R."/>
            <person name="Zhang J."/>
            <person name="Meng Q."/>
            <person name="Zhang H."/>
            <person name="Zhou G."/>
            <person name="Li M."/>
            <person name="Wu P."/>
            <person name="Zhao Y."/>
            <person name="Chen C."/>
            <person name="Qin Q."/>
        </authorList>
    </citation>
    <scope>NUCLEOTIDE SEQUENCE [LARGE SCALE GENOMIC DNA]</scope>
    <source>
        <strain evidence="14 15">IOZ07</strain>
    </source>
</reference>
<dbReference type="GO" id="GO:0016020">
    <property type="term" value="C:membrane"/>
    <property type="evidence" value="ECO:0007669"/>
    <property type="project" value="UniProtKB-SubCell"/>
</dbReference>
<sequence length="559" mass="63348">MLELFLRSDARFMAAVGSFCAVAAVVGLLLHLLYFIHGFRVLQVKNMIVSHLVGLGLVLAETTSTFGPWKGLVAYVAISSAYFAALFLSIVTYRLFFHPLRHFPGPFPAKITKLHTPWIARHGKLHWEYAKLHQRYGEFVRVGPNEISIVNPDAYAKVHGPQSPCSKRDTGIFDSLHYNGQHRLVSITDNAQHRKRRRIWDKSLRAKALQGYELGTRRVMHDWLTRLDEHVGAPIDTTLYAKLIALDNMGHIGFSTDFGTVREGRQDRMMHLLEITFQNAAMMGQLSWPQALIMDLPKFGMQKEFERLAVRMVDDRIKNYPDDKHDMLSFLLADLMSENPKGLTNLNAVYADCQSILSGSVHTTSCVLGLVFYYLARDAHLRQRVYDEIAPLHGRTIPGEFTASDLGSIELLDSITNEAMRMHSPAPLNGPRSVPPEGIEVDGTFLPGGINVFTPSHVYNISDKYYKQPGEFIPDRWTTRQDLVIDTRAFQPFGFGHYDCVAKRLAKNVLRLAVAYTLWKYDFEFAPGEDGATFRNNEVFRVILKLGSLKCVFTKRSRA</sequence>
<dbReference type="InterPro" id="IPR036396">
    <property type="entry name" value="Cyt_P450_sf"/>
</dbReference>
<evidence type="ECO:0000256" key="7">
    <source>
        <dbReference type="ARBA" id="ARBA00022989"/>
    </source>
</evidence>
<keyword evidence="8" id="KW-0560">Oxidoreductase</keyword>
<evidence type="ECO:0000256" key="8">
    <source>
        <dbReference type="ARBA" id="ARBA00023002"/>
    </source>
</evidence>
<dbReference type="InterPro" id="IPR001128">
    <property type="entry name" value="Cyt_P450"/>
</dbReference>
<comment type="similarity">
    <text evidence="3">Belongs to the cytochrome P450 family.</text>
</comment>
<comment type="subcellular location">
    <subcellularLocation>
        <location evidence="2">Membrane</location>
    </subcellularLocation>
</comment>
<keyword evidence="6 12" id="KW-0479">Metal-binding</keyword>
<keyword evidence="15" id="KW-1185">Reference proteome</keyword>
<feature type="transmembrane region" description="Helical" evidence="13">
    <location>
        <begin position="72"/>
        <end position="96"/>
    </location>
</feature>
<evidence type="ECO:0000256" key="12">
    <source>
        <dbReference type="PIRSR" id="PIRSR602401-1"/>
    </source>
</evidence>
<evidence type="ECO:0000256" key="10">
    <source>
        <dbReference type="ARBA" id="ARBA00023033"/>
    </source>
</evidence>
<dbReference type="SUPFAM" id="SSF48264">
    <property type="entry name" value="Cytochrome P450"/>
    <property type="match status" value="1"/>
</dbReference>
<keyword evidence="9 12" id="KW-0408">Iron</keyword>
<dbReference type="Pfam" id="PF00067">
    <property type="entry name" value="p450"/>
    <property type="match status" value="1"/>
</dbReference>
<evidence type="ECO:0008006" key="16">
    <source>
        <dbReference type="Google" id="ProtNLM"/>
    </source>
</evidence>